<dbReference type="InterPro" id="IPR002219">
    <property type="entry name" value="PKC_DAG/PE"/>
</dbReference>
<keyword evidence="9" id="KW-1185">Reference proteome</keyword>
<evidence type="ECO:0000259" key="7">
    <source>
        <dbReference type="PROSITE" id="PS50081"/>
    </source>
</evidence>
<keyword evidence="3" id="KW-0863">Zinc-finger</keyword>
<feature type="domain" description="PH" evidence="6">
    <location>
        <begin position="370"/>
        <end position="474"/>
    </location>
</feature>
<keyword evidence="2" id="KW-0677">Repeat</keyword>
<evidence type="ECO:0000256" key="5">
    <source>
        <dbReference type="SAM" id="MobiDB-lite"/>
    </source>
</evidence>
<evidence type="ECO:0000256" key="2">
    <source>
        <dbReference type="ARBA" id="ARBA00022737"/>
    </source>
</evidence>
<dbReference type="InParanoid" id="A0A3P8UPI7"/>
<name>A0A3P8UPI7_CYNSE</name>
<accession>A0A3P8UPI7</accession>
<dbReference type="OrthoDB" id="62364at2759"/>
<reference evidence="8 9" key="1">
    <citation type="journal article" date="2014" name="Nat. Genet.">
        <title>Whole-genome sequence of a flatfish provides insights into ZW sex chromosome evolution and adaptation to a benthic lifestyle.</title>
        <authorList>
            <person name="Chen S."/>
            <person name="Zhang G."/>
            <person name="Shao C."/>
            <person name="Huang Q."/>
            <person name="Liu G."/>
            <person name="Zhang P."/>
            <person name="Song W."/>
            <person name="An N."/>
            <person name="Chalopin D."/>
            <person name="Volff J.N."/>
            <person name="Hong Y."/>
            <person name="Li Q."/>
            <person name="Sha Z."/>
            <person name="Zhou H."/>
            <person name="Xie M."/>
            <person name="Yu Q."/>
            <person name="Liu Y."/>
            <person name="Xiang H."/>
            <person name="Wang N."/>
            <person name="Wu K."/>
            <person name="Yang C."/>
            <person name="Zhou Q."/>
            <person name="Liao X."/>
            <person name="Yang L."/>
            <person name="Hu Q."/>
            <person name="Zhang J."/>
            <person name="Meng L."/>
            <person name="Jin L."/>
            <person name="Tian Y."/>
            <person name="Lian J."/>
            <person name="Yang J."/>
            <person name="Miao G."/>
            <person name="Liu S."/>
            <person name="Liang Z."/>
            <person name="Yan F."/>
            <person name="Li Y."/>
            <person name="Sun B."/>
            <person name="Zhang H."/>
            <person name="Zhang J."/>
            <person name="Zhu Y."/>
            <person name="Du M."/>
            <person name="Zhao Y."/>
            <person name="Schartl M."/>
            <person name="Tang Q."/>
            <person name="Wang J."/>
        </authorList>
    </citation>
    <scope>NUCLEOTIDE SEQUENCE</scope>
</reference>
<protein>
    <submittedName>
        <fullName evidence="8">Pleckstrin homology domain containing M3</fullName>
    </submittedName>
</protein>
<keyword evidence="1" id="KW-0479">Metal-binding</keyword>
<evidence type="ECO:0000256" key="3">
    <source>
        <dbReference type="ARBA" id="ARBA00022771"/>
    </source>
</evidence>
<feature type="compositionally biased region" description="Low complexity" evidence="5">
    <location>
        <begin position="123"/>
        <end position="132"/>
    </location>
</feature>
<dbReference type="SMART" id="SM01175">
    <property type="entry name" value="DUF4206"/>
    <property type="match status" value="1"/>
</dbReference>
<dbReference type="GeneID" id="103391602"/>
<dbReference type="PROSITE" id="PS50081">
    <property type="entry name" value="ZF_DAG_PE_2"/>
    <property type="match status" value="1"/>
</dbReference>
<dbReference type="InterPro" id="IPR025258">
    <property type="entry name" value="RH_dom"/>
</dbReference>
<dbReference type="Proteomes" id="UP000265120">
    <property type="component" value="Chromosome 16"/>
</dbReference>
<feature type="region of interest" description="Disordered" evidence="5">
    <location>
        <begin position="312"/>
        <end position="356"/>
    </location>
</feature>
<dbReference type="PANTHER" id="PTHR12326:SF10">
    <property type="entry name" value="PLECKSTRIN HOMOLOGY DOMAIN-CONTAINING FAMILY M MEMBER 3"/>
    <property type="match status" value="1"/>
</dbReference>
<feature type="compositionally biased region" description="Polar residues" evidence="5">
    <location>
        <begin position="337"/>
        <end position="356"/>
    </location>
</feature>
<dbReference type="AlphaFoldDB" id="A0A3P8UPI7"/>
<feature type="compositionally biased region" description="Polar residues" evidence="5">
    <location>
        <begin position="318"/>
        <end position="327"/>
    </location>
</feature>
<dbReference type="PROSITE" id="PS50003">
    <property type="entry name" value="PH_DOMAIN"/>
    <property type="match status" value="1"/>
</dbReference>
<evidence type="ECO:0000256" key="1">
    <source>
        <dbReference type="ARBA" id="ARBA00022723"/>
    </source>
</evidence>
<feature type="domain" description="Phorbol-ester/DAG-type" evidence="7">
    <location>
        <begin position="698"/>
        <end position="751"/>
    </location>
</feature>
<evidence type="ECO:0000259" key="6">
    <source>
        <dbReference type="PROSITE" id="PS50003"/>
    </source>
</evidence>
<dbReference type="InterPro" id="IPR051366">
    <property type="entry name" value="DEF8"/>
</dbReference>
<evidence type="ECO:0000313" key="9">
    <source>
        <dbReference type="Proteomes" id="UP000265120"/>
    </source>
</evidence>
<dbReference type="InterPro" id="IPR001849">
    <property type="entry name" value="PH_domain"/>
</dbReference>
<organism evidence="8 9">
    <name type="scientific">Cynoglossus semilaevis</name>
    <name type="common">Tongue sole</name>
    <dbReference type="NCBI Taxonomy" id="244447"/>
    <lineage>
        <taxon>Eukaryota</taxon>
        <taxon>Metazoa</taxon>
        <taxon>Chordata</taxon>
        <taxon>Craniata</taxon>
        <taxon>Vertebrata</taxon>
        <taxon>Euteleostomi</taxon>
        <taxon>Actinopterygii</taxon>
        <taxon>Neopterygii</taxon>
        <taxon>Teleostei</taxon>
        <taxon>Neoteleostei</taxon>
        <taxon>Acanthomorphata</taxon>
        <taxon>Carangaria</taxon>
        <taxon>Pleuronectiformes</taxon>
        <taxon>Pleuronectoidei</taxon>
        <taxon>Cynoglossidae</taxon>
        <taxon>Cynoglossinae</taxon>
        <taxon>Cynoglossus</taxon>
    </lineage>
</organism>
<dbReference type="Pfam" id="PF00169">
    <property type="entry name" value="PH"/>
    <property type="match status" value="1"/>
</dbReference>
<dbReference type="PANTHER" id="PTHR12326">
    <property type="entry name" value="PLECKSTRIN HOMOLOGY DOMAIN CONTAINING PROTEIN"/>
    <property type="match status" value="1"/>
</dbReference>
<dbReference type="Gene3D" id="2.30.29.30">
    <property type="entry name" value="Pleckstrin-homology domain (PH domain)/Phosphotyrosine-binding domain (PTB)"/>
    <property type="match status" value="1"/>
</dbReference>
<proteinExistence type="predicted"/>
<dbReference type="KEGG" id="csem:103391602"/>
<dbReference type="GO" id="GO:0008270">
    <property type="term" value="F:zinc ion binding"/>
    <property type="evidence" value="ECO:0007669"/>
    <property type="project" value="UniProtKB-KW"/>
</dbReference>
<evidence type="ECO:0000256" key="4">
    <source>
        <dbReference type="ARBA" id="ARBA00022833"/>
    </source>
</evidence>
<dbReference type="Pfam" id="PF13901">
    <property type="entry name" value="RH_dom"/>
    <property type="match status" value="1"/>
</dbReference>
<dbReference type="STRING" id="244447.ENSCSEP00000005098"/>
<dbReference type="Ensembl" id="ENSCSET00000005156.1">
    <property type="protein sequence ID" value="ENSCSEP00000005098.1"/>
    <property type="gene ID" value="ENSCSEG00000003299.1"/>
</dbReference>
<reference evidence="8" key="3">
    <citation type="submission" date="2025-09" db="UniProtKB">
        <authorList>
            <consortium name="Ensembl"/>
        </authorList>
    </citation>
    <scope>IDENTIFICATION</scope>
</reference>
<dbReference type="SUPFAM" id="SSF50729">
    <property type="entry name" value="PH domain-like"/>
    <property type="match status" value="2"/>
</dbReference>
<reference evidence="8" key="2">
    <citation type="submission" date="2025-08" db="UniProtKB">
        <authorList>
            <consortium name="Ensembl"/>
        </authorList>
    </citation>
    <scope>IDENTIFICATION</scope>
</reference>
<dbReference type="GeneTree" id="ENSGT00940000159743"/>
<evidence type="ECO:0000313" key="8">
    <source>
        <dbReference type="Ensembl" id="ENSCSEP00000005098.1"/>
    </source>
</evidence>
<dbReference type="InterPro" id="IPR011993">
    <property type="entry name" value="PH-like_dom_sf"/>
</dbReference>
<dbReference type="OMA" id="CVHRELH"/>
<keyword evidence="4" id="KW-0862">Zinc</keyword>
<sequence>MEGLEQLDVVGDISPALEATEDFIHCMDGVQGQGRSQAQTRSIQPPRQSKQLQEVSDAALGKLSSSGVWSLLAGEQKEVGPLGLAWADNFSVLGLGLGPRHGKRSRARSTNDLAAHSKECTINASNSSSNSAFKKGHNRSRSDVHYRPSAFTDNGLPTVDGSALKNMIFNQHQEADKHSSSLVVKQGEMEQREGPRGRWTPCHVELTPCELRLYILDSSANRQLGTAYSLSHCQNVVSPATCSQRGQISQPADQCTLEALFFNSTRLQLRVGSQWEAMEWRRLMWEKVQAARPLRQENHQCKTTVKNKQVAKFPTPMLASSSPSPSGLDTRPDGESDTPTSADLSLSLQSNSGTLSRPTTLPLCSQYSEEVLIAGFLHQLMDQNNWRTFYYVLTRTTLQAFPPEHRASGSRPALQYSLTSCLAVKHEQELGNCDQWRDKREHFQVVFPKEVLRLRADYQLKADEWVEALREVVGAKKSAQEEAAESAEAAPALQGVLLRSKPSRERRHREAQRAKRQSVTTSFLSILTCLAVEKGLTAQSFRCAGCQRPVGLSRGKAKVCYYSGWYYCQSCHQDNSFLIPARLLHNWDTSKHKVSKQAKEFLEFVYEEPLLDIQQLNPCLYEHCEPLSTVLRLRQQLQSLRAYLFSCRATVAEDLRRRIFPREYLLQHIHLYSIADLQQVIDGKLAPFLSKVIKFASSHVFSCSLCREKGFICELCQNGQVIYPFQENATKRCDGCGAVFHTECRQKAQPCPRCVRRELHHKRPSSFWSPDDDSPGCFHQPFQDT</sequence>
<feature type="region of interest" description="Disordered" evidence="5">
    <location>
        <begin position="123"/>
        <end position="149"/>
    </location>
</feature>
<dbReference type="FunCoup" id="A0A3P8UPI7">
    <property type="interactions" value="894"/>
</dbReference>
<dbReference type="RefSeq" id="XP_008326144.1">
    <property type="nucleotide sequence ID" value="XM_008327922.3"/>
</dbReference>
<dbReference type="SMART" id="SM00233">
    <property type="entry name" value="PH"/>
    <property type="match status" value="2"/>
</dbReference>
<dbReference type="CTD" id="389072"/>